<dbReference type="RefSeq" id="WP_377163717.1">
    <property type="nucleotide sequence ID" value="NZ_JBHSMQ010000001.1"/>
</dbReference>
<evidence type="ECO:0008006" key="4">
    <source>
        <dbReference type="Google" id="ProtNLM"/>
    </source>
</evidence>
<keyword evidence="1" id="KW-0812">Transmembrane</keyword>
<feature type="transmembrane region" description="Helical" evidence="1">
    <location>
        <begin position="122"/>
        <end position="147"/>
    </location>
</feature>
<proteinExistence type="predicted"/>
<keyword evidence="1" id="KW-0472">Membrane</keyword>
<dbReference type="EMBL" id="JBHSMQ010000001">
    <property type="protein sequence ID" value="MFC5454045.1"/>
    <property type="molecule type" value="Genomic_DNA"/>
</dbReference>
<gene>
    <name evidence="2" type="ORF">ACFQDI_04175</name>
</gene>
<evidence type="ECO:0000313" key="2">
    <source>
        <dbReference type="EMBL" id="MFC5454045.1"/>
    </source>
</evidence>
<accession>A0ABW0KLC6</accession>
<evidence type="ECO:0000313" key="3">
    <source>
        <dbReference type="Proteomes" id="UP001596052"/>
    </source>
</evidence>
<sequence length="148" mass="16702">MNLYQTPQSESDTPHGLLQTRQRCFEFGRALALLMCVYSVVAWYGTELVFDWGASIEAWRTEYYGDDNTPSGSMKFRGPEGKLIYLMAPWSLLLYPAALLAFVLLARLSFKDTSTYHKMMHGLCALAMVAILARLCHLGVFSCIMQSL</sequence>
<protein>
    <recommendedName>
        <fullName evidence="4">DUF1634 domain-containing protein</fullName>
    </recommendedName>
</protein>
<dbReference type="Proteomes" id="UP001596052">
    <property type="component" value="Unassembled WGS sequence"/>
</dbReference>
<feature type="transmembrane region" description="Helical" evidence="1">
    <location>
        <begin position="83"/>
        <end position="110"/>
    </location>
</feature>
<keyword evidence="3" id="KW-1185">Reference proteome</keyword>
<evidence type="ECO:0000256" key="1">
    <source>
        <dbReference type="SAM" id="Phobius"/>
    </source>
</evidence>
<comment type="caution">
    <text evidence="2">The sequence shown here is derived from an EMBL/GenBank/DDBJ whole genome shotgun (WGS) entry which is preliminary data.</text>
</comment>
<feature type="transmembrane region" description="Helical" evidence="1">
    <location>
        <begin position="27"/>
        <end position="45"/>
    </location>
</feature>
<keyword evidence="1" id="KW-1133">Transmembrane helix</keyword>
<organism evidence="2 3">
    <name type="scientific">Prosthecobacter fluviatilis</name>
    <dbReference type="NCBI Taxonomy" id="445931"/>
    <lineage>
        <taxon>Bacteria</taxon>
        <taxon>Pseudomonadati</taxon>
        <taxon>Verrucomicrobiota</taxon>
        <taxon>Verrucomicrobiia</taxon>
        <taxon>Verrucomicrobiales</taxon>
        <taxon>Verrucomicrobiaceae</taxon>
        <taxon>Prosthecobacter</taxon>
    </lineage>
</organism>
<name>A0ABW0KLC6_9BACT</name>
<reference evidence="3" key="1">
    <citation type="journal article" date="2019" name="Int. J. Syst. Evol. Microbiol.">
        <title>The Global Catalogue of Microorganisms (GCM) 10K type strain sequencing project: providing services to taxonomists for standard genome sequencing and annotation.</title>
        <authorList>
            <consortium name="The Broad Institute Genomics Platform"/>
            <consortium name="The Broad Institute Genome Sequencing Center for Infectious Disease"/>
            <person name="Wu L."/>
            <person name="Ma J."/>
        </authorList>
    </citation>
    <scope>NUCLEOTIDE SEQUENCE [LARGE SCALE GENOMIC DNA]</scope>
    <source>
        <strain evidence="3">CGMCC 4.1469</strain>
    </source>
</reference>